<organism evidence="1">
    <name type="scientific">marine metagenome</name>
    <dbReference type="NCBI Taxonomy" id="408172"/>
    <lineage>
        <taxon>unclassified sequences</taxon>
        <taxon>metagenomes</taxon>
        <taxon>ecological metagenomes</taxon>
    </lineage>
</organism>
<proteinExistence type="predicted"/>
<dbReference type="PROSITE" id="PS51257">
    <property type="entry name" value="PROKAR_LIPOPROTEIN"/>
    <property type="match status" value="1"/>
</dbReference>
<sequence length="172" mass="19082">MGMKLSLLALVIALFSGCTTINDKVVNPINDKVVNPIIVNPAKNYIINPAKNYIINPIKSIFYGPTVKQKGDAYTTSKPSEGAVVGIYEHRRGGVIYRRVLLKGGILEYYLDGVKVGESRWSEANGEIMCTPDGGKVTDFMKFEPNGDLSWIATTRNGARKEIEKLTFKRIR</sequence>
<dbReference type="EMBL" id="UINC01208880">
    <property type="protein sequence ID" value="SVE31645.1"/>
    <property type="molecule type" value="Genomic_DNA"/>
</dbReference>
<accession>A0A383CIS5</accession>
<evidence type="ECO:0008006" key="2">
    <source>
        <dbReference type="Google" id="ProtNLM"/>
    </source>
</evidence>
<name>A0A383CIS5_9ZZZZ</name>
<gene>
    <name evidence="1" type="ORF">METZ01_LOCUS484499</name>
</gene>
<dbReference type="AlphaFoldDB" id="A0A383CIS5"/>
<protein>
    <recommendedName>
        <fullName evidence="2">Lipoprotein</fullName>
    </recommendedName>
</protein>
<evidence type="ECO:0000313" key="1">
    <source>
        <dbReference type="EMBL" id="SVE31645.1"/>
    </source>
</evidence>
<reference evidence="1" key="1">
    <citation type="submission" date="2018-05" db="EMBL/GenBank/DDBJ databases">
        <authorList>
            <person name="Lanie J.A."/>
            <person name="Ng W.-L."/>
            <person name="Kazmierczak K.M."/>
            <person name="Andrzejewski T.M."/>
            <person name="Davidsen T.M."/>
            <person name="Wayne K.J."/>
            <person name="Tettelin H."/>
            <person name="Glass J.I."/>
            <person name="Rusch D."/>
            <person name="Podicherti R."/>
            <person name="Tsui H.-C.T."/>
            <person name="Winkler M.E."/>
        </authorList>
    </citation>
    <scope>NUCLEOTIDE SEQUENCE</scope>
</reference>